<dbReference type="RefSeq" id="XP_014143180.1">
    <property type="nucleotide sequence ID" value="XM_014287705.1"/>
</dbReference>
<reference evidence="1 2" key="1">
    <citation type="submission" date="2011-02" db="EMBL/GenBank/DDBJ databases">
        <title>The Genome Sequence of Sphaeroforma arctica JP610.</title>
        <authorList>
            <consortium name="The Broad Institute Genome Sequencing Platform"/>
            <person name="Russ C."/>
            <person name="Cuomo C."/>
            <person name="Young S.K."/>
            <person name="Zeng Q."/>
            <person name="Gargeya S."/>
            <person name="Alvarado L."/>
            <person name="Berlin A."/>
            <person name="Chapman S.B."/>
            <person name="Chen Z."/>
            <person name="Freedman E."/>
            <person name="Gellesch M."/>
            <person name="Goldberg J."/>
            <person name="Griggs A."/>
            <person name="Gujja S."/>
            <person name="Heilman E."/>
            <person name="Heiman D."/>
            <person name="Howarth C."/>
            <person name="Mehta T."/>
            <person name="Neiman D."/>
            <person name="Pearson M."/>
            <person name="Roberts A."/>
            <person name="Saif S."/>
            <person name="Shea T."/>
            <person name="Shenoy N."/>
            <person name="Sisk P."/>
            <person name="Stolte C."/>
            <person name="Sykes S."/>
            <person name="White J."/>
            <person name="Yandava C."/>
            <person name="Burger G."/>
            <person name="Gray M.W."/>
            <person name="Holland P.W.H."/>
            <person name="King N."/>
            <person name="Lang F.B.F."/>
            <person name="Roger A.J."/>
            <person name="Ruiz-Trillo I."/>
            <person name="Haas B."/>
            <person name="Nusbaum C."/>
            <person name="Birren B."/>
        </authorList>
    </citation>
    <scope>NUCLEOTIDE SEQUENCE [LARGE SCALE GENOMIC DNA]</scope>
    <source>
        <strain evidence="1 2">JP610</strain>
    </source>
</reference>
<dbReference type="EMBL" id="KQ256188">
    <property type="protein sequence ID" value="KNC69278.1"/>
    <property type="molecule type" value="Genomic_DNA"/>
</dbReference>
<evidence type="ECO:0000313" key="1">
    <source>
        <dbReference type="EMBL" id="KNC69278.1"/>
    </source>
</evidence>
<protein>
    <submittedName>
        <fullName evidence="1">Uncharacterized protein</fullName>
    </submittedName>
</protein>
<gene>
    <name evidence="1" type="ORF">SARC_18214</name>
</gene>
<sequence>MTSTHTHTCSHTPLLYSGSDALPHTEVISASEGEAGAAKTVKLVTQHLREYMLSLYQQRKTLELRVLGRLLQIST</sequence>
<dbReference type="GeneID" id="25918718"/>
<organism evidence="1 2">
    <name type="scientific">Sphaeroforma arctica JP610</name>
    <dbReference type="NCBI Taxonomy" id="667725"/>
    <lineage>
        <taxon>Eukaryota</taxon>
        <taxon>Ichthyosporea</taxon>
        <taxon>Ichthyophonida</taxon>
        <taxon>Sphaeroforma</taxon>
    </lineage>
</organism>
<name>A0A0L0EZL1_9EUKA</name>
<feature type="non-terminal residue" evidence="1">
    <location>
        <position position="75"/>
    </location>
</feature>
<accession>A0A0L0EZL1</accession>
<evidence type="ECO:0000313" key="2">
    <source>
        <dbReference type="Proteomes" id="UP000054560"/>
    </source>
</evidence>
<keyword evidence="2" id="KW-1185">Reference proteome</keyword>
<dbReference type="AlphaFoldDB" id="A0A0L0EZL1"/>
<dbReference type="Proteomes" id="UP000054560">
    <property type="component" value="Unassembled WGS sequence"/>
</dbReference>
<proteinExistence type="predicted"/>